<dbReference type="GO" id="GO:0006145">
    <property type="term" value="P:purine nucleobase catabolic process"/>
    <property type="evidence" value="ECO:0007669"/>
    <property type="project" value="UniProtKB-UniRule"/>
</dbReference>
<dbReference type="InterPro" id="IPR007247">
    <property type="entry name" value="Ureidogly_lyase"/>
</dbReference>
<dbReference type="Pfam" id="PF04115">
    <property type="entry name" value="Ureidogly_lyase"/>
    <property type="match status" value="1"/>
</dbReference>
<dbReference type="CDD" id="cd20298">
    <property type="entry name" value="cupin_UAH"/>
    <property type="match status" value="1"/>
</dbReference>
<dbReference type="EMBL" id="QKQS01000023">
    <property type="protein sequence ID" value="PZA11155.1"/>
    <property type="molecule type" value="Genomic_DNA"/>
</dbReference>
<accession>A0A323UE39</accession>
<dbReference type="RefSeq" id="WP_110787244.1">
    <property type="nucleotide sequence ID" value="NZ_QKQS01000023.1"/>
</dbReference>
<keyword evidence="3 5" id="KW-0456">Lyase</keyword>
<evidence type="ECO:0000256" key="2">
    <source>
        <dbReference type="ARBA" id="ARBA00022631"/>
    </source>
</evidence>
<keyword evidence="2 5" id="KW-0659">Purine metabolism</keyword>
<dbReference type="AlphaFoldDB" id="A0A323UE39"/>
<name>A0A323UE39_RHOPL</name>
<comment type="subunit">
    <text evidence="1 5">Homodimer.</text>
</comment>
<dbReference type="HAMAP" id="MF_00616">
    <property type="entry name" value="Ureidogly_lyase"/>
    <property type="match status" value="1"/>
</dbReference>
<dbReference type="NCBIfam" id="NF009932">
    <property type="entry name" value="PRK13395.1"/>
    <property type="match status" value="1"/>
</dbReference>
<reference evidence="6 7" key="1">
    <citation type="submission" date="2018-06" db="EMBL/GenBank/DDBJ databases">
        <title>Draft Whole-Genome Sequence of the purple photosynthetic bacterium Rhodospeudomonas palustris XCP.</title>
        <authorList>
            <person name="Rayyan A."/>
            <person name="Meyer T.E."/>
            <person name="Kyndt J.A."/>
        </authorList>
    </citation>
    <scope>NUCLEOTIDE SEQUENCE [LARGE SCALE GENOMIC DNA]</scope>
    <source>
        <strain evidence="6 7">XCP</strain>
    </source>
</reference>
<dbReference type="Gene3D" id="2.60.120.480">
    <property type="entry name" value="Ureidoglycolate hydrolase"/>
    <property type="match status" value="1"/>
</dbReference>
<comment type="caution">
    <text evidence="6">The sequence shown here is derived from an EMBL/GenBank/DDBJ whole genome shotgun (WGS) entry which is preliminary data.</text>
</comment>
<sequence>MTGPGAARTIIAQPLTAAAFAPFGQVIDTAEVAARPMNAGMARRFHDLAAVEVIGEGARVVVGLVEAEPYALPLWLNLVERHPLGAQAFVPLNAAPFLVVVCPDEAGQPGKPQAFVTAPHQGICYARNIWHGVLTPFGAAQDFVVIDRGGPGDNLEEHVFDAPWIVQLPTGR</sequence>
<evidence type="ECO:0000256" key="3">
    <source>
        <dbReference type="ARBA" id="ARBA00023239"/>
    </source>
</evidence>
<dbReference type="SUPFAM" id="SSF51182">
    <property type="entry name" value="RmlC-like cupins"/>
    <property type="match status" value="1"/>
</dbReference>
<dbReference type="OrthoDB" id="9804602at2"/>
<dbReference type="InterPro" id="IPR011051">
    <property type="entry name" value="RmlC_Cupin_sf"/>
</dbReference>
<proteinExistence type="inferred from homology"/>
<dbReference type="EC" id="4.3.2.3" evidence="5"/>
<gene>
    <name evidence="5" type="primary">allA</name>
    <name evidence="6" type="ORF">DNX69_17765</name>
</gene>
<dbReference type="UniPathway" id="UPA00395"/>
<dbReference type="PANTHER" id="PTHR21221">
    <property type="entry name" value="UREIDOGLYCOLATE HYDROLASE"/>
    <property type="match status" value="1"/>
</dbReference>
<dbReference type="InterPro" id="IPR047233">
    <property type="entry name" value="UAH_cupin"/>
</dbReference>
<keyword evidence="6" id="KW-0378">Hydrolase</keyword>
<dbReference type="PIRSF" id="PIRSF017306">
    <property type="entry name" value="Ureidogly_hydro"/>
    <property type="match status" value="1"/>
</dbReference>
<protein>
    <recommendedName>
        <fullName evidence="5">Ureidoglycolate lyase</fullName>
        <ecNumber evidence="5">4.3.2.3</ecNumber>
    </recommendedName>
    <alternativeName>
        <fullName evidence="5">Ureidoglycolatase</fullName>
    </alternativeName>
</protein>
<comment type="cofactor">
    <cofactor evidence="5">
        <name>Ni(2+)</name>
        <dbReference type="ChEBI" id="CHEBI:49786"/>
    </cofactor>
</comment>
<comment type="function">
    <text evidence="5">Catalyzes the catabolism of the allantoin degradation intermediate (S)-ureidoglycolate, generating urea and glyoxylate. Involved in the utilization of allantoin as nitrogen source.</text>
</comment>
<dbReference type="Proteomes" id="UP000248134">
    <property type="component" value="Unassembled WGS sequence"/>
</dbReference>
<evidence type="ECO:0000256" key="5">
    <source>
        <dbReference type="HAMAP-Rule" id="MF_00616"/>
    </source>
</evidence>
<evidence type="ECO:0000313" key="7">
    <source>
        <dbReference type="Proteomes" id="UP000248134"/>
    </source>
</evidence>
<comment type="catalytic activity">
    <reaction evidence="4 5">
        <text>(S)-ureidoglycolate = urea + glyoxylate</text>
        <dbReference type="Rhea" id="RHEA:11304"/>
        <dbReference type="ChEBI" id="CHEBI:16199"/>
        <dbReference type="ChEBI" id="CHEBI:36655"/>
        <dbReference type="ChEBI" id="CHEBI:57296"/>
        <dbReference type="EC" id="4.3.2.3"/>
    </reaction>
</comment>
<dbReference type="InterPro" id="IPR024060">
    <property type="entry name" value="Ureidoglycolate_lyase_dom_sf"/>
</dbReference>
<comment type="pathway">
    <text evidence="5">Nitrogen metabolism; (S)-allantoin degradation.</text>
</comment>
<dbReference type="PANTHER" id="PTHR21221:SF1">
    <property type="entry name" value="UREIDOGLYCOLATE LYASE"/>
    <property type="match status" value="1"/>
</dbReference>
<dbReference type="GO" id="GO:0000256">
    <property type="term" value="P:allantoin catabolic process"/>
    <property type="evidence" value="ECO:0007669"/>
    <property type="project" value="UniProtKB-UniRule"/>
</dbReference>
<organism evidence="6 7">
    <name type="scientific">Rhodopseudomonas palustris</name>
    <dbReference type="NCBI Taxonomy" id="1076"/>
    <lineage>
        <taxon>Bacteria</taxon>
        <taxon>Pseudomonadati</taxon>
        <taxon>Pseudomonadota</taxon>
        <taxon>Alphaproteobacteria</taxon>
        <taxon>Hyphomicrobiales</taxon>
        <taxon>Nitrobacteraceae</taxon>
        <taxon>Rhodopseudomonas</taxon>
    </lineage>
</organism>
<dbReference type="InterPro" id="IPR023525">
    <property type="entry name" value="Ureidogly_lyase_bac"/>
</dbReference>
<dbReference type="GO" id="GO:0050385">
    <property type="term" value="F:ureidoglycolate lyase activity"/>
    <property type="evidence" value="ECO:0007669"/>
    <property type="project" value="UniProtKB-UniRule"/>
</dbReference>
<evidence type="ECO:0000256" key="1">
    <source>
        <dbReference type="ARBA" id="ARBA00011738"/>
    </source>
</evidence>
<dbReference type="GO" id="GO:0004848">
    <property type="term" value="F:ureidoglycolate hydrolase activity"/>
    <property type="evidence" value="ECO:0007669"/>
    <property type="project" value="InterPro"/>
</dbReference>
<evidence type="ECO:0000256" key="4">
    <source>
        <dbReference type="ARBA" id="ARBA00047684"/>
    </source>
</evidence>
<evidence type="ECO:0000313" key="6">
    <source>
        <dbReference type="EMBL" id="PZA11155.1"/>
    </source>
</evidence>
<comment type="similarity">
    <text evidence="5">Belongs to the ureidoglycolate lyase family.</text>
</comment>